<dbReference type="Pfam" id="PF00011">
    <property type="entry name" value="HSP20"/>
    <property type="match status" value="1"/>
</dbReference>
<accession>A0A0S2TI10</accession>
<dbReference type="EMBL" id="CP013099">
    <property type="protein sequence ID" value="ALP54796.1"/>
    <property type="molecule type" value="Genomic_DNA"/>
</dbReference>
<proteinExistence type="inferred from homology"/>
<keyword evidence="1" id="KW-0346">Stress response</keyword>
<dbReference type="PROSITE" id="PS01031">
    <property type="entry name" value="SHSP"/>
    <property type="match status" value="1"/>
</dbReference>
<dbReference type="PANTHER" id="PTHR46733:SF4">
    <property type="entry name" value="HEAT SHOCK PROTEIN 21, CHLOROPLASTIC"/>
    <property type="match status" value="1"/>
</dbReference>
<dbReference type="Gene3D" id="2.60.40.790">
    <property type="match status" value="1"/>
</dbReference>
<sequence length="111" mass="12491">MEYALRPPVDIFEDERGITLLADMPGVSKDRLDVDVDRDSLSIQGSSALEVPQGMEALHADVRSTRYQRSFSLSRELDGENITANLKDGVLTLRIPKREEHQPRKIEVQTG</sequence>
<feature type="domain" description="SHSP" evidence="4">
    <location>
        <begin position="1"/>
        <end position="111"/>
    </location>
</feature>
<dbReference type="AlphaFoldDB" id="A0A0S2TI10"/>
<evidence type="ECO:0000313" key="5">
    <source>
        <dbReference type="EMBL" id="ALP54796.1"/>
    </source>
</evidence>
<evidence type="ECO:0000259" key="4">
    <source>
        <dbReference type="PROSITE" id="PS01031"/>
    </source>
</evidence>
<reference evidence="5" key="1">
    <citation type="submission" date="2015-10" db="EMBL/GenBank/DDBJ databases">
        <title>Description of Candidatus Tenderia electrophaga gen. nov, sp. nov., an Uncultivated Electroautotroph from a Biocathode Enrichment.</title>
        <authorList>
            <person name="Eddie B.J."/>
            <person name="Malanoski A.P."/>
            <person name="Wang Z."/>
            <person name="Hall R.J."/>
            <person name="Oh S.D."/>
            <person name="Heiner C."/>
            <person name="Lin B."/>
            <person name="Strycharz-Glaven S.M."/>
        </authorList>
    </citation>
    <scope>NUCLEOTIDE SEQUENCE [LARGE SCALE GENOMIC DNA]</scope>
    <source>
        <strain evidence="5">NRL1</strain>
    </source>
</reference>
<name>A0A0S2TI10_9GAMM</name>
<comment type="similarity">
    <text evidence="2 3">Belongs to the small heat shock protein (HSP20) family.</text>
</comment>
<evidence type="ECO:0000256" key="3">
    <source>
        <dbReference type="RuleBase" id="RU003616"/>
    </source>
</evidence>
<dbReference type="GO" id="GO:0009408">
    <property type="term" value="P:response to heat"/>
    <property type="evidence" value="ECO:0007669"/>
    <property type="project" value="InterPro"/>
</dbReference>
<dbReference type="InterPro" id="IPR002068">
    <property type="entry name" value="A-crystallin/Hsp20_dom"/>
</dbReference>
<dbReference type="InterPro" id="IPR044587">
    <property type="entry name" value="HSP21-like"/>
</dbReference>
<dbReference type="PANTHER" id="PTHR46733">
    <property type="entry name" value="26.5 KDA HEAT SHOCK PROTEIN, MITOCHONDRIAL"/>
    <property type="match status" value="1"/>
</dbReference>
<keyword evidence="6" id="KW-1185">Reference proteome</keyword>
<organism evidence="5 6">
    <name type="scientific">Candidatus Tenderia electrophaga</name>
    <dbReference type="NCBI Taxonomy" id="1748243"/>
    <lineage>
        <taxon>Bacteria</taxon>
        <taxon>Pseudomonadati</taxon>
        <taxon>Pseudomonadota</taxon>
        <taxon>Gammaproteobacteria</taxon>
        <taxon>Candidatus Tenderiales</taxon>
        <taxon>Candidatus Tenderiaceae</taxon>
        <taxon>Candidatus Tenderia</taxon>
    </lineage>
</organism>
<dbReference type="CDD" id="cd06464">
    <property type="entry name" value="ACD_sHsps-like"/>
    <property type="match status" value="1"/>
</dbReference>
<dbReference type="InterPro" id="IPR008978">
    <property type="entry name" value="HSP20-like_chaperone"/>
</dbReference>
<protein>
    <submittedName>
        <fullName evidence="5">Heat-shock protein</fullName>
    </submittedName>
</protein>
<dbReference type="Proteomes" id="UP000055136">
    <property type="component" value="Chromosome"/>
</dbReference>
<dbReference type="STRING" id="1748243.Tel_09050"/>
<evidence type="ECO:0000256" key="2">
    <source>
        <dbReference type="PROSITE-ProRule" id="PRU00285"/>
    </source>
</evidence>
<gene>
    <name evidence="5" type="ORF">Tel_09050</name>
</gene>
<dbReference type="KEGG" id="tee:Tel_09050"/>
<evidence type="ECO:0000313" key="6">
    <source>
        <dbReference type="Proteomes" id="UP000055136"/>
    </source>
</evidence>
<dbReference type="SUPFAM" id="SSF49764">
    <property type="entry name" value="HSP20-like chaperones"/>
    <property type="match status" value="1"/>
</dbReference>
<evidence type="ECO:0000256" key="1">
    <source>
        <dbReference type="ARBA" id="ARBA00023016"/>
    </source>
</evidence>